<keyword evidence="2" id="KW-1185">Reference proteome</keyword>
<dbReference type="Proteomes" id="UP000010433">
    <property type="component" value="Unassembled WGS sequence"/>
</dbReference>
<evidence type="ECO:0000313" key="1">
    <source>
        <dbReference type="EMBL" id="EKX99630.1"/>
    </source>
</evidence>
<evidence type="ECO:0000313" key="2">
    <source>
        <dbReference type="Proteomes" id="UP000010433"/>
    </source>
</evidence>
<accession>L1N8G9</accession>
<organism evidence="1 2">
    <name type="scientific">Hoylesella saccharolytica F0055</name>
    <dbReference type="NCBI Taxonomy" id="1127699"/>
    <lineage>
        <taxon>Bacteria</taxon>
        <taxon>Pseudomonadati</taxon>
        <taxon>Bacteroidota</taxon>
        <taxon>Bacteroidia</taxon>
        <taxon>Bacteroidales</taxon>
        <taxon>Prevotellaceae</taxon>
        <taxon>Hoylesella</taxon>
    </lineage>
</organism>
<dbReference type="PATRIC" id="fig|1127699.3.peg.1454"/>
<dbReference type="AlphaFoldDB" id="L1N8G9"/>
<proteinExistence type="predicted"/>
<protein>
    <submittedName>
        <fullName evidence="1">Uncharacterized protein</fullName>
    </submittedName>
</protein>
<comment type="caution">
    <text evidence="1">The sequence shown here is derived from an EMBL/GenBank/DDBJ whole genome shotgun (WGS) entry which is preliminary data.</text>
</comment>
<dbReference type="EMBL" id="AMEP01000098">
    <property type="protein sequence ID" value="EKX99630.1"/>
    <property type="molecule type" value="Genomic_DNA"/>
</dbReference>
<sequence>MGESHQERIDMFTKKDRKRRYLPPSSLIKSIDQLAKNGI</sequence>
<dbReference type="HOGENOM" id="CLU_3314869_0_0_10"/>
<gene>
    <name evidence="1" type="ORF">HMPREF9151_01576</name>
</gene>
<name>L1N8G9_9BACT</name>
<reference evidence="1 2" key="1">
    <citation type="submission" date="2012-05" db="EMBL/GenBank/DDBJ databases">
        <authorList>
            <person name="Weinstock G."/>
            <person name="Sodergren E."/>
            <person name="Lobos E.A."/>
            <person name="Fulton L."/>
            <person name="Fulton R."/>
            <person name="Courtney L."/>
            <person name="Fronick C."/>
            <person name="O'Laughlin M."/>
            <person name="Godfrey J."/>
            <person name="Wilson R.M."/>
            <person name="Miner T."/>
            <person name="Farmer C."/>
            <person name="Delehaunty K."/>
            <person name="Cordes M."/>
            <person name="Minx P."/>
            <person name="Tomlinson C."/>
            <person name="Chen J."/>
            <person name="Wollam A."/>
            <person name="Pepin K.H."/>
            <person name="Bhonagiri V."/>
            <person name="Zhang X."/>
            <person name="Suruliraj S."/>
            <person name="Warren W."/>
            <person name="Mitreva M."/>
            <person name="Mardis E.R."/>
            <person name="Wilson R.K."/>
        </authorList>
    </citation>
    <scope>NUCLEOTIDE SEQUENCE [LARGE SCALE GENOMIC DNA]</scope>
    <source>
        <strain evidence="1 2">F0055</strain>
    </source>
</reference>
<dbReference type="STRING" id="1127699.HMPREF9151_01576"/>